<feature type="domain" description="F-box" evidence="1">
    <location>
        <begin position="1"/>
        <end position="42"/>
    </location>
</feature>
<dbReference type="RefSeq" id="XP_037151882.1">
    <property type="nucleotide sequence ID" value="XM_037292463.1"/>
</dbReference>
<evidence type="ECO:0000313" key="2">
    <source>
        <dbReference type="EMBL" id="KAF6222447.1"/>
    </source>
</evidence>
<comment type="caution">
    <text evidence="2">The sequence shown here is derived from an EMBL/GenBank/DDBJ whole genome shotgun (WGS) entry which is preliminary data.</text>
</comment>
<dbReference type="SUPFAM" id="SSF52047">
    <property type="entry name" value="RNI-like"/>
    <property type="match status" value="1"/>
</dbReference>
<dbReference type="InterPro" id="IPR036047">
    <property type="entry name" value="F-box-like_dom_sf"/>
</dbReference>
<organism evidence="2 3">
    <name type="scientific">Letharia lupina</name>
    <dbReference type="NCBI Taxonomy" id="560253"/>
    <lineage>
        <taxon>Eukaryota</taxon>
        <taxon>Fungi</taxon>
        <taxon>Dikarya</taxon>
        <taxon>Ascomycota</taxon>
        <taxon>Pezizomycotina</taxon>
        <taxon>Lecanoromycetes</taxon>
        <taxon>OSLEUM clade</taxon>
        <taxon>Lecanoromycetidae</taxon>
        <taxon>Lecanorales</taxon>
        <taxon>Lecanorineae</taxon>
        <taxon>Parmeliaceae</taxon>
        <taxon>Letharia</taxon>
    </lineage>
</organism>
<sequence>MSLPNELILGTLQYINKADLKSARLVSKLWSGCASEYLFAKLFISPHKLNLQIFAAVARDHMLSKFVKELEYDAVSFSPDITISQYFEILWQQNSVIAFDTERVSQVPDPHIRQFITMIRDRRENWLDWLGRTAPVQAQWCDFSFVQEGYQKWINQALFEKNCLKEDTLFKLLVTGLRRFGRLRTVKLSDRWYSGDKPGRQGSPLAGSWLPFHAHPGDFIFDSDEPLKESSTSDAFWTLAHALSGVKNTRIRNLSIKGPLPTAAFLTEPGEQQTHVDHGVGAFCRLGYLRLSLAGYSREPMVKLYETLHGLHRMLESMTALKRFDLALPVDCVDEPVWFFTYPMIFPENGHWPQLTTFTVGNLAISTKDLVTLLITKMPSLRHLAFGNINLLDGQWEGIVEYLRVANCLSSFHIVPESLLVHGGDQIYLSQRHGHRDDHDHGSGEFLKILHSIGDYVVNWWNNPTLRHPSLKLGQPAQQSLDYLKDVYCLSDMNLTHDMLDGLAEHMVEDATRYRERDES</sequence>
<dbReference type="InterPro" id="IPR001810">
    <property type="entry name" value="F-box_dom"/>
</dbReference>
<dbReference type="Proteomes" id="UP000593566">
    <property type="component" value="Unassembled WGS sequence"/>
</dbReference>
<dbReference type="EMBL" id="JACCJB010000012">
    <property type="protein sequence ID" value="KAF6222447.1"/>
    <property type="molecule type" value="Genomic_DNA"/>
</dbReference>
<protein>
    <recommendedName>
        <fullName evidence="1">F-box domain-containing protein</fullName>
    </recommendedName>
</protein>
<dbReference type="AlphaFoldDB" id="A0A8H6CF96"/>
<accession>A0A8H6CF96</accession>
<dbReference type="GeneID" id="59329949"/>
<dbReference type="SUPFAM" id="SSF81383">
    <property type="entry name" value="F-box domain"/>
    <property type="match status" value="1"/>
</dbReference>
<proteinExistence type="predicted"/>
<gene>
    <name evidence="2" type="ORF">HO133_001533</name>
</gene>
<reference evidence="2 3" key="1">
    <citation type="journal article" date="2020" name="Genomics">
        <title>Complete, high-quality genomes from long-read metagenomic sequencing of two wolf lichen thalli reveals enigmatic genome architecture.</title>
        <authorList>
            <person name="McKenzie S.K."/>
            <person name="Walston R.F."/>
            <person name="Allen J.L."/>
        </authorList>
    </citation>
    <scope>NUCLEOTIDE SEQUENCE [LARGE SCALE GENOMIC DNA]</scope>
    <source>
        <strain evidence="2">WasteWater1</strain>
    </source>
</reference>
<evidence type="ECO:0000259" key="1">
    <source>
        <dbReference type="PROSITE" id="PS50181"/>
    </source>
</evidence>
<evidence type="ECO:0000313" key="3">
    <source>
        <dbReference type="Proteomes" id="UP000593566"/>
    </source>
</evidence>
<dbReference type="PROSITE" id="PS50181">
    <property type="entry name" value="FBOX"/>
    <property type="match status" value="1"/>
</dbReference>
<keyword evidence="3" id="KW-1185">Reference proteome</keyword>
<name>A0A8H6CF96_9LECA</name>